<comment type="caution">
    <text evidence="4">The sequence shown here is derived from an EMBL/GenBank/DDBJ whole genome shotgun (WGS) entry which is preliminary data.</text>
</comment>
<accession>A0A7J5B0X0</accession>
<reference evidence="4 5" key="1">
    <citation type="submission" date="2019-09" db="EMBL/GenBank/DDBJ databases">
        <title>Phylogeny of genus Pseudoclavibacter and closely related genus.</title>
        <authorList>
            <person name="Li Y."/>
        </authorList>
    </citation>
    <scope>NUCLEOTIDE SEQUENCE [LARGE SCALE GENOMIC DNA]</scope>
    <source>
        <strain evidence="4 5">THG-MD12</strain>
    </source>
</reference>
<evidence type="ECO:0000256" key="2">
    <source>
        <dbReference type="ARBA" id="ARBA00022801"/>
    </source>
</evidence>
<dbReference type="PANTHER" id="PTHR43046">
    <property type="entry name" value="GDP-MANNOSE MANNOSYL HYDROLASE"/>
    <property type="match status" value="1"/>
</dbReference>
<dbReference type="PROSITE" id="PS51462">
    <property type="entry name" value="NUDIX"/>
    <property type="match status" value="1"/>
</dbReference>
<dbReference type="Gene3D" id="3.90.79.10">
    <property type="entry name" value="Nucleoside Triphosphate Pyrophosphohydrolase"/>
    <property type="match status" value="1"/>
</dbReference>
<dbReference type="OrthoDB" id="9814308at2"/>
<comment type="cofactor">
    <cofactor evidence="1">
        <name>Mg(2+)</name>
        <dbReference type="ChEBI" id="CHEBI:18420"/>
    </cofactor>
</comment>
<dbReference type="Pfam" id="PF00293">
    <property type="entry name" value="NUDIX"/>
    <property type="match status" value="1"/>
</dbReference>
<dbReference type="SUPFAM" id="SSF55811">
    <property type="entry name" value="Nudix"/>
    <property type="match status" value="1"/>
</dbReference>
<feature type="domain" description="Nudix hydrolase" evidence="3">
    <location>
        <begin position="44"/>
        <end position="182"/>
    </location>
</feature>
<dbReference type="PANTHER" id="PTHR43046:SF16">
    <property type="entry name" value="ADP-RIBOSE PYROPHOSPHATASE YJHB-RELATED"/>
    <property type="match status" value="1"/>
</dbReference>
<dbReference type="InterPro" id="IPR015797">
    <property type="entry name" value="NUDIX_hydrolase-like_dom_sf"/>
</dbReference>
<dbReference type="RefSeq" id="WP_151423769.1">
    <property type="nucleotide sequence ID" value="NZ_WBJX01000003.1"/>
</dbReference>
<protein>
    <submittedName>
        <fullName evidence="4">NUDIX domain-containing protein</fullName>
    </submittedName>
</protein>
<sequence length="204" mass="21617">MPIPEFVADLRAKIGPEHPLWLAGATAVIIRPRAGSDAPPFEGSRTPAESVRAGETLPAGETVPAGEEVLLVRRSDNGVWSPVTGIVDPGEHPATAAVRESLEEAMVEVRVHRLVRLSVSPKIVHATGDRAQYCDLVFRCTWVSGEAAVGDDESVDVAWFPVDALPDMPEHLASRVAVAVADRPECELLVDGVALPIVAPNGTS</sequence>
<gene>
    <name evidence="4" type="ORF">F8O03_10090</name>
</gene>
<evidence type="ECO:0000313" key="5">
    <source>
        <dbReference type="Proteomes" id="UP000490386"/>
    </source>
</evidence>
<keyword evidence="2" id="KW-0378">Hydrolase</keyword>
<dbReference type="Proteomes" id="UP000490386">
    <property type="component" value="Unassembled WGS sequence"/>
</dbReference>
<proteinExistence type="predicted"/>
<dbReference type="EMBL" id="WBJX01000003">
    <property type="protein sequence ID" value="KAB1637564.1"/>
    <property type="molecule type" value="Genomic_DNA"/>
</dbReference>
<dbReference type="AlphaFoldDB" id="A0A7J5B0X0"/>
<keyword evidence="5" id="KW-1185">Reference proteome</keyword>
<evidence type="ECO:0000259" key="3">
    <source>
        <dbReference type="PROSITE" id="PS51462"/>
    </source>
</evidence>
<evidence type="ECO:0000256" key="1">
    <source>
        <dbReference type="ARBA" id="ARBA00001946"/>
    </source>
</evidence>
<dbReference type="GO" id="GO:0016787">
    <property type="term" value="F:hydrolase activity"/>
    <property type="evidence" value="ECO:0007669"/>
    <property type="project" value="UniProtKB-KW"/>
</dbReference>
<organism evidence="4 5">
    <name type="scientific">Pseudoclavibacter terrae</name>
    <dbReference type="NCBI Taxonomy" id="1530195"/>
    <lineage>
        <taxon>Bacteria</taxon>
        <taxon>Bacillati</taxon>
        <taxon>Actinomycetota</taxon>
        <taxon>Actinomycetes</taxon>
        <taxon>Micrococcales</taxon>
        <taxon>Microbacteriaceae</taxon>
        <taxon>Pseudoclavibacter</taxon>
    </lineage>
</organism>
<evidence type="ECO:0000313" key="4">
    <source>
        <dbReference type="EMBL" id="KAB1637564.1"/>
    </source>
</evidence>
<dbReference type="CDD" id="cd18879">
    <property type="entry name" value="NUDIX_Hydrolase"/>
    <property type="match status" value="1"/>
</dbReference>
<dbReference type="InterPro" id="IPR000086">
    <property type="entry name" value="NUDIX_hydrolase_dom"/>
</dbReference>
<name>A0A7J5B0X0_9MICO</name>